<dbReference type="AlphaFoldDB" id="A0AAV4I285"/>
<gene>
    <name evidence="1" type="ORF">ElyMa_006461700</name>
</gene>
<sequence length="119" mass="13282">MVAILNNYDDVADDGGRDGGGGGDGGVQDAGDDAMILLNDDDPSKYLFLTKRKLYDPSDSLCPTTLLRILLLYKCVYVCKRTDILFKTSLIMFEKIGKTSVYFLSCLYDTVDRFDWLAD</sequence>
<protein>
    <submittedName>
        <fullName evidence="1">Uncharacterized protein</fullName>
    </submittedName>
</protein>
<dbReference type="Proteomes" id="UP000762676">
    <property type="component" value="Unassembled WGS sequence"/>
</dbReference>
<name>A0AAV4I285_9GAST</name>
<evidence type="ECO:0000313" key="1">
    <source>
        <dbReference type="EMBL" id="GFS03116.1"/>
    </source>
</evidence>
<keyword evidence="2" id="KW-1185">Reference proteome</keyword>
<proteinExistence type="predicted"/>
<organism evidence="1 2">
    <name type="scientific">Elysia marginata</name>
    <dbReference type="NCBI Taxonomy" id="1093978"/>
    <lineage>
        <taxon>Eukaryota</taxon>
        <taxon>Metazoa</taxon>
        <taxon>Spiralia</taxon>
        <taxon>Lophotrochozoa</taxon>
        <taxon>Mollusca</taxon>
        <taxon>Gastropoda</taxon>
        <taxon>Heterobranchia</taxon>
        <taxon>Euthyneura</taxon>
        <taxon>Panpulmonata</taxon>
        <taxon>Sacoglossa</taxon>
        <taxon>Placobranchoidea</taxon>
        <taxon>Plakobranchidae</taxon>
        <taxon>Elysia</taxon>
    </lineage>
</organism>
<comment type="caution">
    <text evidence="1">The sequence shown here is derived from an EMBL/GenBank/DDBJ whole genome shotgun (WGS) entry which is preliminary data.</text>
</comment>
<reference evidence="1 2" key="1">
    <citation type="journal article" date="2021" name="Elife">
        <title>Chloroplast acquisition without the gene transfer in kleptoplastic sea slugs, Plakobranchus ocellatus.</title>
        <authorList>
            <person name="Maeda T."/>
            <person name="Takahashi S."/>
            <person name="Yoshida T."/>
            <person name="Shimamura S."/>
            <person name="Takaki Y."/>
            <person name="Nagai Y."/>
            <person name="Toyoda A."/>
            <person name="Suzuki Y."/>
            <person name="Arimoto A."/>
            <person name="Ishii H."/>
            <person name="Satoh N."/>
            <person name="Nishiyama T."/>
            <person name="Hasebe M."/>
            <person name="Maruyama T."/>
            <person name="Minagawa J."/>
            <person name="Obokata J."/>
            <person name="Shigenobu S."/>
        </authorList>
    </citation>
    <scope>NUCLEOTIDE SEQUENCE [LARGE SCALE GENOMIC DNA]</scope>
</reference>
<accession>A0AAV4I285</accession>
<evidence type="ECO:0000313" key="2">
    <source>
        <dbReference type="Proteomes" id="UP000762676"/>
    </source>
</evidence>
<dbReference type="EMBL" id="BMAT01012981">
    <property type="protein sequence ID" value="GFS03116.1"/>
    <property type="molecule type" value="Genomic_DNA"/>
</dbReference>